<proteinExistence type="predicted"/>
<organism evidence="2 3">
    <name type="scientific">Candidatus Zambryskibacteria bacterium RIFOXYD2_FULL_43_10</name>
    <dbReference type="NCBI Taxonomy" id="1802782"/>
    <lineage>
        <taxon>Bacteria</taxon>
        <taxon>Candidatus Zambryskiibacteriota</taxon>
    </lineage>
</organism>
<keyword evidence="1" id="KW-1133">Transmembrane helix</keyword>
<dbReference type="Gene3D" id="3.30.700.10">
    <property type="entry name" value="Glycoprotein, Type 4 Pilin"/>
    <property type="match status" value="1"/>
</dbReference>
<evidence type="ECO:0000256" key="1">
    <source>
        <dbReference type="SAM" id="Phobius"/>
    </source>
</evidence>
<dbReference type="EMBL" id="MHWZ01000015">
    <property type="protein sequence ID" value="OHB17647.1"/>
    <property type="molecule type" value="Genomic_DNA"/>
</dbReference>
<feature type="transmembrane region" description="Helical" evidence="1">
    <location>
        <begin position="12"/>
        <end position="32"/>
    </location>
</feature>
<dbReference type="SUPFAM" id="SSF54523">
    <property type="entry name" value="Pili subunits"/>
    <property type="match status" value="1"/>
</dbReference>
<dbReference type="STRING" id="1802782.A2544_01340"/>
<dbReference type="Proteomes" id="UP000176868">
    <property type="component" value="Unassembled WGS sequence"/>
</dbReference>
<keyword evidence="1" id="KW-0472">Membrane</keyword>
<reference evidence="2 3" key="1">
    <citation type="journal article" date="2016" name="Nat. Commun.">
        <title>Thousands of microbial genomes shed light on interconnected biogeochemical processes in an aquifer system.</title>
        <authorList>
            <person name="Anantharaman K."/>
            <person name="Brown C.T."/>
            <person name="Hug L.A."/>
            <person name="Sharon I."/>
            <person name="Castelle C.J."/>
            <person name="Probst A.J."/>
            <person name="Thomas B.C."/>
            <person name="Singh A."/>
            <person name="Wilkins M.J."/>
            <person name="Karaoz U."/>
            <person name="Brodie E.L."/>
            <person name="Williams K.H."/>
            <person name="Hubbard S.S."/>
            <person name="Banfield J.F."/>
        </authorList>
    </citation>
    <scope>NUCLEOTIDE SEQUENCE [LARGE SCALE GENOMIC DNA]</scope>
</reference>
<name>A0A1G2V7Q1_9BACT</name>
<sequence length="204" mass="21802">MLYRSKKSLGFTLIELLVSISIVSVILTVVVLNQSTYTDGAALTNLADEISSTISQAQAYGIGVKEVSAGSSEFNASYGLAFSLLGSGSNTAYIYFADLNGDRIYTGNWSCDTAECLSRVNITRGNVIDKICAVKISGTDNCNISRADVSFARPSTEAQIVLFNSGGAPSFLNNNEKGVRFELRSPRGSMRSVTIYTTGQISTQ</sequence>
<dbReference type="Pfam" id="PF07963">
    <property type="entry name" value="N_methyl"/>
    <property type="match status" value="1"/>
</dbReference>
<evidence type="ECO:0008006" key="4">
    <source>
        <dbReference type="Google" id="ProtNLM"/>
    </source>
</evidence>
<protein>
    <recommendedName>
        <fullName evidence="4">General secretion pathway GspH domain-containing protein</fullName>
    </recommendedName>
</protein>
<evidence type="ECO:0000313" key="2">
    <source>
        <dbReference type="EMBL" id="OHB17647.1"/>
    </source>
</evidence>
<dbReference type="InterPro" id="IPR012902">
    <property type="entry name" value="N_methyl_site"/>
</dbReference>
<gene>
    <name evidence="2" type="ORF">A2544_01340</name>
</gene>
<dbReference type="InterPro" id="IPR045584">
    <property type="entry name" value="Pilin-like"/>
</dbReference>
<dbReference type="NCBIfam" id="TIGR02532">
    <property type="entry name" value="IV_pilin_GFxxxE"/>
    <property type="match status" value="1"/>
</dbReference>
<comment type="caution">
    <text evidence="2">The sequence shown here is derived from an EMBL/GenBank/DDBJ whole genome shotgun (WGS) entry which is preliminary data.</text>
</comment>
<evidence type="ECO:0000313" key="3">
    <source>
        <dbReference type="Proteomes" id="UP000176868"/>
    </source>
</evidence>
<keyword evidence="1" id="KW-0812">Transmembrane</keyword>
<dbReference type="AlphaFoldDB" id="A0A1G2V7Q1"/>
<accession>A0A1G2V7Q1</accession>